<dbReference type="InterPro" id="IPR011011">
    <property type="entry name" value="Znf_FYVE_PHD"/>
</dbReference>
<gene>
    <name evidence="1" type="ORF">R77560_04120</name>
</gene>
<dbReference type="SUPFAM" id="SSF57903">
    <property type="entry name" value="FYVE/PHD zinc finger"/>
    <property type="match status" value="1"/>
</dbReference>
<dbReference type="GeneID" id="34794515"/>
<organism evidence="1 2">
    <name type="scientific">Ralstonia thomasii</name>
    <dbReference type="NCBI Taxonomy" id="3058596"/>
    <lineage>
        <taxon>Bacteria</taxon>
        <taxon>Pseudomonadati</taxon>
        <taxon>Pseudomonadota</taxon>
        <taxon>Betaproteobacteria</taxon>
        <taxon>Burkholderiales</taxon>
        <taxon>Burkholderiaceae</taxon>
        <taxon>Ralstonia</taxon>
    </lineage>
</organism>
<evidence type="ECO:0000313" key="1">
    <source>
        <dbReference type="EMBL" id="CAJ0804709.1"/>
    </source>
</evidence>
<dbReference type="AlphaFoldDB" id="A0AAD2BTK6"/>
<proteinExistence type="predicted"/>
<protein>
    <submittedName>
        <fullName evidence="1">Uncharacterized protein</fullName>
    </submittedName>
</protein>
<comment type="caution">
    <text evidence="1">The sequence shown here is derived from an EMBL/GenBank/DDBJ whole genome shotgun (WGS) entry which is preliminary data.</text>
</comment>
<reference evidence="1" key="1">
    <citation type="submission" date="2023-07" db="EMBL/GenBank/DDBJ databases">
        <authorList>
            <person name="Peeters C."/>
        </authorList>
    </citation>
    <scope>NUCLEOTIDE SEQUENCE</scope>
    <source>
        <strain evidence="1">R-77560</strain>
    </source>
</reference>
<evidence type="ECO:0000313" key="2">
    <source>
        <dbReference type="Proteomes" id="UP001189756"/>
    </source>
</evidence>
<accession>A0AAD2BTK6</accession>
<dbReference type="EMBL" id="CATZAZ010000011">
    <property type="protein sequence ID" value="CAJ0804709.1"/>
    <property type="molecule type" value="Genomic_DNA"/>
</dbReference>
<name>A0AAD2BTK6_9RALS</name>
<dbReference type="RefSeq" id="WP_029738228.1">
    <property type="nucleotide sequence ID" value="NZ_CATZAZ010000011.1"/>
</dbReference>
<sequence>MKPLTKWLACDTCGVLRHHTPDAPAMTPFGADQPTENWICSTCRAVHPLTKPGTDQAVREHLEQRGQLRLFV</sequence>
<dbReference type="Proteomes" id="UP001189756">
    <property type="component" value="Unassembled WGS sequence"/>
</dbReference>